<keyword evidence="9" id="KW-1133">Transmembrane helix</keyword>
<dbReference type="GO" id="GO:0017022">
    <property type="term" value="F:myosin binding"/>
    <property type="evidence" value="ECO:0007669"/>
    <property type="project" value="InterPro"/>
</dbReference>
<comment type="subcellular location">
    <subcellularLocation>
        <location evidence="2">Cell junction</location>
        <location evidence="2">Adherens junction</location>
    </subcellularLocation>
    <subcellularLocation>
        <location evidence="3">Cell membrane</location>
        <topology evidence="3">Multi-pass membrane protein</topology>
    </subcellularLocation>
    <subcellularLocation>
        <location evidence="1">Nucleus</location>
    </subcellularLocation>
</comment>
<evidence type="ECO:0000256" key="8">
    <source>
        <dbReference type="ARBA" id="ARBA00022949"/>
    </source>
</evidence>
<dbReference type="EMBL" id="KB822718">
    <property type="protein sequence ID" value="ETN43502.1"/>
    <property type="molecule type" value="Genomic_DNA"/>
</dbReference>
<evidence type="ECO:0000256" key="10">
    <source>
        <dbReference type="ARBA" id="ARBA00023054"/>
    </source>
</evidence>
<organism evidence="15 16">
    <name type="scientific">Cyphellophora europaea (strain CBS 101466)</name>
    <name type="common">Phialophora europaea</name>
    <dbReference type="NCBI Taxonomy" id="1220924"/>
    <lineage>
        <taxon>Eukaryota</taxon>
        <taxon>Fungi</taxon>
        <taxon>Dikarya</taxon>
        <taxon>Ascomycota</taxon>
        <taxon>Pezizomycotina</taxon>
        <taxon>Eurotiomycetes</taxon>
        <taxon>Chaetothyriomycetidae</taxon>
        <taxon>Chaetothyriales</taxon>
        <taxon>Cyphellophoraceae</taxon>
        <taxon>Cyphellophora</taxon>
    </lineage>
</organism>
<keyword evidence="8" id="KW-0965">Cell junction</keyword>
<dbReference type="Pfam" id="PF12632">
    <property type="entry name" value="Vezatin"/>
    <property type="match status" value="1"/>
</dbReference>
<evidence type="ECO:0000256" key="5">
    <source>
        <dbReference type="ARBA" id="ARBA00018125"/>
    </source>
</evidence>
<evidence type="ECO:0000256" key="1">
    <source>
        <dbReference type="ARBA" id="ARBA00004123"/>
    </source>
</evidence>
<feature type="coiled-coil region" evidence="13">
    <location>
        <begin position="538"/>
        <end position="565"/>
    </location>
</feature>
<evidence type="ECO:0000256" key="3">
    <source>
        <dbReference type="ARBA" id="ARBA00004651"/>
    </source>
</evidence>
<dbReference type="OrthoDB" id="21151at2759"/>
<dbReference type="InterPro" id="IPR026858">
    <property type="entry name" value="Vezatin"/>
</dbReference>
<dbReference type="GO" id="GO:0005634">
    <property type="term" value="C:nucleus"/>
    <property type="evidence" value="ECO:0007669"/>
    <property type="project" value="UniProtKB-SubCell"/>
</dbReference>
<evidence type="ECO:0000256" key="7">
    <source>
        <dbReference type="ARBA" id="ARBA00022692"/>
    </source>
</evidence>
<keyword evidence="16" id="KW-1185">Reference proteome</keyword>
<evidence type="ECO:0000256" key="11">
    <source>
        <dbReference type="ARBA" id="ARBA00023136"/>
    </source>
</evidence>
<dbReference type="GO" id="GO:0098609">
    <property type="term" value="P:cell-cell adhesion"/>
    <property type="evidence" value="ECO:0007669"/>
    <property type="project" value="InterPro"/>
</dbReference>
<keyword evidence="11" id="KW-0472">Membrane</keyword>
<reference evidence="15 16" key="1">
    <citation type="submission" date="2013-03" db="EMBL/GenBank/DDBJ databases">
        <title>The Genome Sequence of Phialophora europaea CBS 101466.</title>
        <authorList>
            <consortium name="The Broad Institute Genomics Platform"/>
            <person name="Cuomo C."/>
            <person name="de Hoog S."/>
            <person name="Gorbushina A."/>
            <person name="Walker B."/>
            <person name="Young S.K."/>
            <person name="Zeng Q."/>
            <person name="Gargeya S."/>
            <person name="Fitzgerald M."/>
            <person name="Haas B."/>
            <person name="Abouelleil A."/>
            <person name="Allen A.W."/>
            <person name="Alvarado L."/>
            <person name="Arachchi H.M."/>
            <person name="Berlin A.M."/>
            <person name="Chapman S.B."/>
            <person name="Gainer-Dewar J."/>
            <person name="Goldberg J."/>
            <person name="Griggs A."/>
            <person name="Gujja S."/>
            <person name="Hansen M."/>
            <person name="Howarth C."/>
            <person name="Imamovic A."/>
            <person name="Ireland A."/>
            <person name="Larimer J."/>
            <person name="McCowan C."/>
            <person name="Murphy C."/>
            <person name="Pearson M."/>
            <person name="Poon T.W."/>
            <person name="Priest M."/>
            <person name="Roberts A."/>
            <person name="Saif S."/>
            <person name="Shea T."/>
            <person name="Sisk P."/>
            <person name="Sykes S."/>
            <person name="Wortman J."/>
            <person name="Nusbaum C."/>
            <person name="Birren B."/>
        </authorList>
    </citation>
    <scope>NUCLEOTIDE SEQUENCE [LARGE SCALE GENOMIC DNA]</scope>
    <source>
        <strain evidence="15 16">CBS 101466</strain>
    </source>
</reference>
<dbReference type="InterPro" id="IPR026859">
    <property type="entry name" value="Myosin-bd"/>
</dbReference>
<accession>W2S492</accession>
<dbReference type="AlphaFoldDB" id="W2S492"/>
<evidence type="ECO:0000313" key="16">
    <source>
        <dbReference type="Proteomes" id="UP000030752"/>
    </source>
</evidence>
<evidence type="ECO:0000256" key="9">
    <source>
        <dbReference type="ARBA" id="ARBA00022989"/>
    </source>
</evidence>
<sequence>MEALVYDESPLAEILEGDASPHYESEPGSPIYTSAPQYAPRGLPRLRDKLRYISRTARSVTDASGDRFLEKFRYSIVASQLLSEDPKSRQHTSVPPDTQAIPLSVRGAATTTLLSFATAWLLHWLLQRLQDPLSVTWTETWLYILSSACVMALIVYVARRQYLKFVRQTSALFCSKLVSESQTFDESAGQAIRLIQEIEVVARGYEISSPLPPVSRLDGHYAELQCRELRRVVAKSLGTGITQFIHFHNELQPLTNVDDLGGYYHIYDLSPDDFTGAVGFANDLSTEAQESLKQLRFLFQLHTVARKFFLIDLMALRTKPSWSDVHQWRKVSRIASSLADDTQLASRQIEELINEDDVHSQYGSDFVASPVRQDFVTPEKQQSKAQVRRFEAVGNGIRALNAKARIGRDDITDLISNGAGDRVINATIAKHYEAIGSEIRTLLDEWEHGRPTMLLNVASGGRDTRLSNVPRSPLSPSPSLGGMTMVEGGGPADALRLLNGESESEHGTDSGTMDEQVFEAIVKPQSRKRMSLGVNMTREEKMAKLQEERKKRATFQEQADNTTNMLRELQMVIKHRPPHRQNSRITSV</sequence>
<evidence type="ECO:0000313" key="15">
    <source>
        <dbReference type="EMBL" id="ETN43502.1"/>
    </source>
</evidence>
<keyword evidence="10 13" id="KW-0175">Coiled coil</keyword>
<keyword evidence="7" id="KW-0812">Transmembrane</keyword>
<dbReference type="PANTHER" id="PTHR15989:SF5">
    <property type="entry name" value="VEZATIN"/>
    <property type="match status" value="1"/>
</dbReference>
<dbReference type="STRING" id="1220924.W2S492"/>
<dbReference type="Proteomes" id="UP000030752">
    <property type="component" value="Unassembled WGS sequence"/>
</dbReference>
<protein>
    <recommendedName>
        <fullName evidence="5">Vezatin</fullName>
    </recommendedName>
</protein>
<gene>
    <name evidence="15" type="ORF">HMPREF1541_02661</name>
</gene>
<evidence type="ECO:0000259" key="14">
    <source>
        <dbReference type="Pfam" id="PF12632"/>
    </source>
</evidence>
<dbReference type="PANTHER" id="PTHR15989">
    <property type="entry name" value="VEZATIN"/>
    <property type="match status" value="1"/>
</dbReference>
<evidence type="ECO:0000256" key="12">
    <source>
        <dbReference type="ARBA" id="ARBA00023242"/>
    </source>
</evidence>
<dbReference type="GeneID" id="19970000"/>
<evidence type="ECO:0000256" key="4">
    <source>
        <dbReference type="ARBA" id="ARBA00007245"/>
    </source>
</evidence>
<dbReference type="eggNOG" id="ENOG502QSNT">
    <property type="taxonomic scope" value="Eukaryota"/>
</dbReference>
<dbReference type="HOGENOM" id="CLU_005766_2_0_1"/>
<dbReference type="GO" id="GO:0005886">
    <property type="term" value="C:plasma membrane"/>
    <property type="evidence" value="ECO:0007669"/>
    <property type="project" value="UniProtKB-SubCell"/>
</dbReference>
<evidence type="ECO:0000256" key="6">
    <source>
        <dbReference type="ARBA" id="ARBA00022475"/>
    </source>
</evidence>
<dbReference type="InParanoid" id="W2S492"/>
<keyword evidence="12" id="KW-0539">Nucleus</keyword>
<evidence type="ECO:0000256" key="13">
    <source>
        <dbReference type="SAM" id="Coils"/>
    </source>
</evidence>
<keyword evidence="6" id="KW-1003">Cell membrane</keyword>
<name>W2S492_CYPE1</name>
<feature type="domain" description="Myosin-binding" evidence="14">
    <location>
        <begin position="116"/>
        <end position="403"/>
    </location>
</feature>
<dbReference type="RefSeq" id="XP_008715238.1">
    <property type="nucleotide sequence ID" value="XM_008717016.1"/>
</dbReference>
<evidence type="ECO:0000256" key="2">
    <source>
        <dbReference type="ARBA" id="ARBA00004536"/>
    </source>
</evidence>
<comment type="similarity">
    <text evidence="4">Belongs to the vezatin family.</text>
</comment>
<dbReference type="VEuPathDB" id="FungiDB:HMPREF1541_02661"/>
<proteinExistence type="inferred from homology"/>